<gene>
    <name evidence="2" type="ORF">EJ995_01445</name>
</gene>
<evidence type="ECO:0000256" key="1">
    <source>
        <dbReference type="SAM" id="SignalP"/>
    </source>
</evidence>
<organism evidence="2 3">
    <name type="scientific">Nonlabens ponticola</name>
    <dbReference type="NCBI Taxonomy" id="2496866"/>
    <lineage>
        <taxon>Bacteria</taxon>
        <taxon>Pseudomonadati</taxon>
        <taxon>Bacteroidota</taxon>
        <taxon>Flavobacteriia</taxon>
        <taxon>Flavobacteriales</taxon>
        <taxon>Flavobacteriaceae</taxon>
        <taxon>Nonlabens</taxon>
    </lineage>
</organism>
<evidence type="ECO:0000313" key="3">
    <source>
        <dbReference type="Proteomes" id="UP000279600"/>
    </source>
</evidence>
<dbReference type="AlphaFoldDB" id="A0A3S9MUY3"/>
<dbReference type="PROSITE" id="PS51257">
    <property type="entry name" value="PROKAR_LIPOPROTEIN"/>
    <property type="match status" value="1"/>
</dbReference>
<evidence type="ECO:0000313" key="2">
    <source>
        <dbReference type="EMBL" id="AZQ42963.1"/>
    </source>
</evidence>
<sequence>MKKVTLAIAVLFIAATAFTSCRETEKETETIVREVEVETQDAAEESEGILERAGSAVDAEVNKEIDEEIDEIGDDN</sequence>
<protein>
    <recommendedName>
        <fullName evidence="4">YtxH domain-containing protein</fullName>
    </recommendedName>
</protein>
<name>A0A3S9MUY3_9FLAO</name>
<keyword evidence="1" id="KW-0732">Signal</keyword>
<feature type="signal peptide" evidence="1">
    <location>
        <begin position="1"/>
        <end position="19"/>
    </location>
</feature>
<proteinExistence type="predicted"/>
<dbReference type="KEGG" id="noj:EJ995_01445"/>
<feature type="chain" id="PRO_5019412469" description="YtxH domain-containing protein" evidence="1">
    <location>
        <begin position="20"/>
        <end position="76"/>
    </location>
</feature>
<evidence type="ECO:0008006" key="4">
    <source>
        <dbReference type="Google" id="ProtNLM"/>
    </source>
</evidence>
<accession>A0A3S9MUY3</accession>
<dbReference type="Proteomes" id="UP000279600">
    <property type="component" value="Chromosome"/>
</dbReference>
<dbReference type="RefSeq" id="WP_126444910.1">
    <property type="nucleotide sequence ID" value="NZ_CP034549.1"/>
</dbReference>
<dbReference type="EMBL" id="CP034549">
    <property type="protein sequence ID" value="AZQ42963.1"/>
    <property type="molecule type" value="Genomic_DNA"/>
</dbReference>
<reference evidence="2 3" key="1">
    <citation type="submission" date="2018-12" db="EMBL/GenBank/DDBJ databases">
        <title>Complete genome of Nonlabens sp. MJ115.</title>
        <authorList>
            <person name="Choi H.S."/>
            <person name="Jung J."/>
        </authorList>
    </citation>
    <scope>NUCLEOTIDE SEQUENCE [LARGE SCALE GENOMIC DNA]</scope>
    <source>
        <strain evidence="2 3">MJ115</strain>
    </source>
</reference>
<keyword evidence="3" id="KW-1185">Reference proteome</keyword>